<dbReference type="InterPro" id="IPR019786">
    <property type="entry name" value="Zinc_finger_PHD-type_CS"/>
</dbReference>
<feature type="region of interest" description="Disordered" evidence="5">
    <location>
        <begin position="205"/>
        <end position="375"/>
    </location>
</feature>
<evidence type="ECO:0000256" key="4">
    <source>
        <dbReference type="PROSITE-ProRule" id="PRU00146"/>
    </source>
</evidence>
<comment type="caution">
    <text evidence="7">The sequence shown here is derived from an EMBL/GenBank/DDBJ whole genome shotgun (WGS) entry which is preliminary data.</text>
</comment>
<dbReference type="InterPro" id="IPR001965">
    <property type="entry name" value="Znf_PHD"/>
</dbReference>
<dbReference type="GO" id="GO:0032221">
    <property type="term" value="C:Rpd3S complex"/>
    <property type="evidence" value="ECO:0007669"/>
    <property type="project" value="TreeGrafter"/>
</dbReference>
<dbReference type="SMART" id="SM00249">
    <property type="entry name" value="PHD"/>
    <property type="match status" value="2"/>
</dbReference>
<dbReference type="Proteomes" id="UP000245591">
    <property type="component" value="Unassembled WGS sequence"/>
</dbReference>
<feature type="compositionally biased region" description="Polar residues" evidence="5">
    <location>
        <begin position="229"/>
        <end position="239"/>
    </location>
</feature>
<dbReference type="Gene3D" id="3.30.40.10">
    <property type="entry name" value="Zinc/RING finger domain, C3HC4 (zinc finger)"/>
    <property type="match status" value="2"/>
</dbReference>
<proteinExistence type="predicted"/>
<dbReference type="PROSITE" id="PS50016">
    <property type="entry name" value="ZF_PHD_2"/>
    <property type="match status" value="1"/>
</dbReference>
<keyword evidence="1" id="KW-0479">Metal-binding</keyword>
<feature type="compositionally biased region" description="Acidic residues" evidence="5">
    <location>
        <begin position="919"/>
        <end position="928"/>
    </location>
</feature>
<keyword evidence="2 4" id="KW-0863">Zinc-finger</keyword>
<dbReference type="GO" id="GO:0008270">
    <property type="term" value="F:zinc ion binding"/>
    <property type="evidence" value="ECO:0007669"/>
    <property type="project" value="UniProtKB-KW"/>
</dbReference>
<name>A0A2U1IVM0_SMIAN</name>
<protein>
    <recommendedName>
        <fullName evidence="6">PHD-type domain-containing protein</fullName>
    </recommendedName>
</protein>
<feature type="region of interest" description="Disordered" evidence="5">
    <location>
        <begin position="1"/>
        <end position="21"/>
    </location>
</feature>
<evidence type="ECO:0000256" key="5">
    <source>
        <dbReference type="SAM" id="MobiDB-lite"/>
    </source>
</evidence>
<feature type="compositionally biased region" description="Low complexity" evidence="5">
    <location>
        <begin position="243"/>
        <end position="253"/>
    </location>
</feature>
<sequence length="972" mass="109902">MISGNSSNSKTNQSHHKNVPFNNIKTNFIPKAATGKVVPKIENIIKPEKDSLLNPNTVIINKQFALKLLQEKNNACSSPISPTQKHESQRKTTNSNITHKSIDIKDITGKKICWKGSKIIPLGLKSFEKSDSGPVLISTSKRYDNIKSIEQQIASIICPKVWGRILNIRIYFDNEQEPENVPTEIRSGERISGERISTAIQTLDNQDIKKISTPNSNNKKVDTIKPSHKNSITTDSPTHQKLNKSNINQNKSQNDQENLPFCESHKDKPINETEDYVSATPNSNSENINKFNDSSMNSSSVKYMEKSNHELNIKSGKQKLPDNSNSQASTQKTILSPKNKSVEPHKNKSSNNYEGKNEDDINKSNASKLNLDLEPNEETILKGHIRDEHKPSKTNSSSGSIIQKIVGTIKARNIESLPKPTVFIETPSISEILVNNTNSNIEKDNFYEYGHALYGKTSRSDFSNNFERKETKNVHKKPKISRNISESSSNSPISESDANSDSGYSNFLGNPKKITNSITTTKLKPMLEKTRRKNNSSIELNQIPSNKILKGQEADNTHSKKRKYDFDSKTRSNPETELDEFNSIQLYKGKSNDACEACKQGGRFVCCDGCPRVFHFLCTEPPLDELKAGEMEHWFCRECLHKKNHVDSPFVFKEKKSVLDPLVAKLETRNPKPFSVPTKIQSEFKGVKTGNFNEYKFYDDDEKKKGILHSKNIGRNFKALVDEKGDLITCFRCEKTALHGNIIRCDYCNLAWHWDCLFPPLTSLPLPNLKWKCPNHGDDPEINTRRFKYEKVISCTDFPNSMPNNGNIEIIDDELSDNMSLGENNSYIGQNGIKGEELVEDSESTEDDVLSYENPKIRFQVPMNHIEEYFLTSTKRRSLVESISSSIKRSKVKPREWLQSVMIFQQQVAEYLMNHPESEMDPSNEENETSTNDITVREKESASHIQEAEKDPVVVFAAAAIELLCPSSPSSP</sequence>
<dbReference type="CDD" id="cd15534">
    <property type="entry name" value="PHD2_PHF12_Rco1"/>
    <property type="match status" value="1"/>
</dbReference>
<evidence type="ECO:0000256" key="2">
    <source>
        <dbReference type="ARBA" id="ARBA00022771"/>
    </source>
</evidence>
<dbReference type="EMBL" id="MBFU01001106">
    <property type="protein sequence ID" value="PVZ96856.1"/>
    <property type="molecule type" value="Genomic_DNA"/>
</dbReference>
<evidence type="ECO:0000313" key="7">
    <source>
        <dbReference type="EMBL" id="PVZ96856.1"/>
    </source>
</evidence>
<feature type="compositionally biased region" description="Polar residues" evidence="5">
    <location>
        <begin position="1"/>
        <end position="12"/>
    </location>
</feature>
<dbReference type="GO" id="GO:0006357">
    <property type="term" value="P:regulation of transcription by RNA polymerase II"/>
    <property type="evidence" value="ECO:0007669"/>
    <property type="project" value="TreeGrafter"/>
</dbReference>
<feature type="compositionally biased region" description="Basic and acidic residues" evidence="5">
    <location>
        <begin position="550"/>
        <end position="574"/>
    </location>
</feature>
<dbReference type="InterPro" id="IPR052819">
    <property type="entry name" value="Chromatin_regulatory_protein"/>
</dbReference>
<evidence type="ECO:0000313" key="8">
    <source>
        <dbReference type="Proteomes" id="UP000245591"/>
    </source>
</evidence>
<feature type="region of interest" description="Disordered" evidence="5">
    <location>
        <begin position="458"/>
        <end position="575"/>
    </location>
</feature>
<feature type="region of interest" description="Disordered" evidence="5">
    <location>
        <begin position="917"/>
        <end position="946"/>
    </location>
</feature>
<dbReference type="CDD" id="cd15535">
    <property type="entry name" value="PHD1_Rco1"/>
    <property type="match status" value="1"/>
</dbReference>
<dbReference type="InterPro" id="IPR011011">
    <property type="entry name" value="Znf_FYVE_PHD"/>
</dbReference>
<evidence type="ECO:0000259" key="6">
    <source>
        <dbReference type="PROSITE" id="PS50016"/>
    </source>
</evidence>
<gene>
    <name evidence="7" type="ORF">BB558_007216</name>
</gene>
<feature type="compositionally biased region" description="Basic and acidic residues" evidence="5">
    <location>
        <begin position="935"/>
        <end position="946"/>
    </location>
</feature>
<feature type="compositionally biased region" description="Polar residues" evidence="5">
    <location>
        <begin position="321"/>
        <end position="339"/>
    </location>
</feature>
<feature type="domain" description="PHD-type" evidence="6">
    <location>
        <begin position="592"/>
        <end position="642"/>
    </location>
</feature>
<dbReference type="Pfam" id="PF00628">
    <property type="entry name" value="PHD"/>
    <property type="match status" value="2"/>
</dbReference>
<dbReference type="InterPro" id="IPR013083">
    <property type="entry name" value="Znf_RING/FYVE/PHD"/>
</dbReference>
<evidence type="ECO:0000256" key="3">
    <source>
        <dbReference type="ARBA" id="ARBA00022833"/>
    </source>
</evidence>
<reference evidence="7 8" key="1">
    <citation type="journal article" date="2018" name="MBio">
        <title>Comparative Genomics Reveals the Core Gene Toolbox for the Fungus-Insect Symbiosis.</title>
        <authorList>
            <person name="Wang Y."/>
            <person name="Stata M."/>
            <person name="Wang W."/>
            <person name="Stajich J.E."/>
            <person name="White M.M."/>
            <person name="Moncalvo J.M."/>
        </authorList>
    </citation>
    <scope>NUCLEOTIDE SEQUENCE [LARGE SCALE GENOMIC DNA]</scope>
    <source>
        <strain evidence="7 8">AUS-126-30</strain>
    </source>
</reference>
<feature type="compositionally biased region" description="Low complexity" evidence="5">
    <location>
        <begin position="481"/>
        <end position="500"/>
    </location>
</feature>
<feature type="compositionally biased region" description="Polar residues" evidence="5">
    <location>
        <begin position="279"/>
        <end position="301"/>
    </location>
</feature>
<dbReference type="PROSITE" id="PS01359">
    <property type="entry name" value="ZF_PHD_1"/>
    <property type="match status" value="1"/>
</dbReference>
<feature type="compositionally biased region" description="Basic and acidic residues" evidence="5">
    <location>
        <begin position="303"/>
        <end position="312"/>
    </location>
</feature>
<evidence type="ECO:0000256" key="1">
    <source>
        <dbReference type="ARBA" id="ARBA00022723"/>
    </source>
</evidence>
<keyword evidence="8" id="KW-1185">Reference proteome</keyword>
<dbReference type="AlphaFoldDB" id="A0A2U1IVM0"/>
<feature type="compositionally biased region" description="Polar residues" evidence="5">
    <location>
        <begin position="501"/>
        <end position="522"/>
    </location>
</feature>
<accession>A0A2U1IVM0</accession>
<keyword evidence="3" id="KW-0862">Zinc</keyword>
<feature type="compositionally biased region" description="Polar residues" evidence="5">
    <location>
        <begin position="535"/>
        <end position="545"/>
    </location>
</feature>
<dbReference type="PANTHER" id="PTHR47636">
    <property type="entry name" value="TRANSCRIPTIONAL REGULATORY PROTEIN RCO1"/>
    <property type="match status" value="1"/>
</dbReference>
<dbReference type="SUPFAM" id="SSF57903">
    <property type="entry name" value="FYVE/PHD zinc finger"/>
    <property type="match status" value="2"/>
</dbReference>
<dbReference type="InterPro" id="IPR019787">
    <property type="entry name" value="Znf_PHD-finger"/>
</dbReference>
<organism evidence="7 8">
    <name type="scientific">Smittium angustum</name>
    <dbReference type="NCBI Taxonomy" id="133377"/>
    <lineage>
        <taxon>Eukaryota</taxon>
        <taxon>Fungi</taxon>
        <taxon>Fungi incertae sedis</taxon>
        <taxon>Zoopagomycota</taxon>
        <taxon>Kickxellomycotina</taxon>
        <taxon>Harpellomycetes</taxon>
        <taxon>Harpellales</taxon>
        <taxon>Legeriomycetaceae</taxon>
        <taxon>Smittium</taxon>
    </lineage>
</organism>
<dbReference type="PANTHER" id="PTHR47636:SF1">
    <property type="entry name" value="TRANSCRIPTIONAL REGULATORY PROTEIN RCO1"/>
    <property type="match status" value="1"/>
</dbReference>